<dbReference type="AlphaFoldDB" id="A0AAD7CR85"/>
<gene>
    <name evidence="1" type="ORF">B0H17DRAFT_1212978</name>
</gene>
<dbReference type="InterPro" id="IPR040521">
    <property type="entry name" value="KDZ"/>
</dbReference>
<protein>
    <submittedName>
        <fullName evidence="1">Uncharacterized protein</fullName>
    </submittedName>
</protein>
<evidence type="ECO:0000313" key="2">
    <source>
        <dbReference type="Proteomes" id="UP001221757"/>
    </source>
</evidence>
<dbReference type="Proteomes" id="UP001221757">
    <property type="component" value="Unassembled WGS sequence"/>
</dbReference>
<sequence>MIVSVPKYLRHLISQHMTLDGNFKANLFFKRDDGSDTALTDGNMYFPIQKEFERIAKAYVIPEEDKEVPCKAHIGSIRHQGQGKYGNVVISGVIGSACDHAVLAAFIDMLIG</sequence>
<keyword evidence="2" id="KW-1185">Reference proteome</keyword>
<accession>A0AAD7CR85</accession>
<dbReference type="Pfam" id="PF18758">
    <property type="entry name" value="KDZ"/>
    <property type="match status" value="1"/>
</dbReference>
<reference evidence="1" key="1">
    <citation type="submission" date="2023-03" db="EMBL/GenBank/DDBJ databases">
        <title>Massive genome expansion in bonnet fungi (Mycena s.s.) driven by repeated elements and novel gene families across ecological guilds.</title>
        <authorList>
            <consortium name="Lawrence Berkeley National Laboratory"/>
            <person name="Harder C.B."/>
            <person name="Miyauchi S."/>
            <person name="Viragh M."/>
            <person name="Kuo A."/>
            <person name="Thoen E."/>
            <person name="Andreopoulos B."/>
            <person name="Lu D."/>
            <person name="Skrede I."/>
            <person name="Drula E."/>
            <person name="Henrissat B."/>
            <person name="Morin E."/>
            <person name="Kohler A."/>
            <person name="Barry K."/>
            <person name="LaButti K."/>
            <person name="Morin E."/>
            <person name="Salamov A."/>
            <person name="Lipzen A."/>
            <person name="Mereny Z."/>
            <person name="Hegedus B."/>
            <person name="Baldrian P."/>
            <person name="Stursova M."/>
            <person name="Weitz H."/>
            <person name="Taylor A."/>
            <person name="Grigoriev I.V."/>
            <person name="Nagy L.G."/>
            <person name="Martin F."/>
            <person name="Kauserud H."/>
        </authorList>
    </citation>
    <scope>NUCLEOTIDE SEQUENCE</scope>
    <source>
        <strain evidence="1">CBHHK067</strain>
    </source>
</reference>
<evidence type="ECO:0000313" key="1">
    <source>
        <dbReference type="EMBL" id="KAJ7659376.1"/>
    </source>
</evidence>
<comment type="caution">
    <text evidence="1">The sequence shown here is derived from an EMBL/GenBank/DDBJ whole genome shotgun (WGS) entry which is preliminary data.</text>
</comment>
<name>A0AAD7CR85_MYCRO</name>
<dbReference type="EMBL" id="JARKIE010000272">
    <property type="protein sequence ID" value="KAJ7659376.1"/>
    <property type="molecule type" value="Genomic_DNA"/>
</dbReference>
<proteinExistence type="predicted"/>
<organism evidence="1 2">
    <name type="scientific">Mycena rosella</name>
    <name type="common">Pink bonnet</name>
    <name type="synonym">Agaricus rosellus</name>
    <dbReference type="NCBI Taxonomy" id="1033263"/>
    <lineage>
        <taxon>Eukaryota</taxon>
        <taxon>Fungi</taxon>
        <taxon>Dikarya</taxon>
        <taxon>Basidiomycota</taxon>
        <taxon>Agaricomycotina</taxon>
        <taxon>Agaricomycetes</taxon>
        <taxon>Agaricomycetidae</taxon>
        <taxon>Agaricales</taxon>
        <taxon>Marasmiineae</taxon>
        <taxon>Mycenaceae</taxon>
        <taxon>Mycena</taxon>
    </lineage>
</organism>